<organism evidence="2 3">
    <name type="scientific">Saccharopolyspora gregorii</name>
    <dbReference type="NCBI Taxonomy" id="33914"/>
    <lineage>
        <taxon>Bacteria</taxon>
        <taxon>Bacillati</taxon>
        <taxon>Actinomycetota</taxon>
        <taxon>Actinomycetes</taxon>
        <taxon>Pseudonocardiales</taxon>
        <taxon>Pseudonocardiaceae</taxon>
        <taxon>Saccharopolyspora</taxon>
    </lineage>
</organism>
<keyword evidence="3" id="KW-1185">Reference proteome</keyword>
<evidence type="ECO:0000313" key="2">
    <source>
        <dbReference type="EMBL" id="GAA3360916.1"/>
    </source>
</evidence>
<sequence>MRPHWQKSSYSKSVQYCVEIAHLDGTIAARDSKDPHGGVLRMSSATWSAFLHALRADRFDG</sequence>
<evidence type="ECO:0000259" key="1">
    <source>
        <dbReference type="Pfam" id="PF04149"/>
    </source>
</evidence>
<evidence type="ECO:0000313" key="3">
    <source>
        <dbReference type="Proteomes" id="UP001500483"/>
    </source>
</evidence>
<dbReference type="InterPro" id="IPR007278">
    <property type="entry name" value="DUF397"/>
</dbReference>
<dbReference type="RefSeq" id="WP_344928989.1">
    <property type="nucleotide sequence ID" value="NZ_BAAAYK010000038.1"/>
</dbReference>
<proteinExistence type="predicted"/>
<dbReference type="Pfam" id="PF04149">
    <property type="entry name" value="DUF397"/>
    <property type="match status" value="1"/>
</dbReference>
<feature type="domain" description="DUF397" evidence="1">
    <location>
        <begin position="4"/>
        <end position="55"/>
    </location>
</feature>
<dbReference type="EMBL" id="BAAAYK010000038">
    <property type="protein sequence ID" value="GAA3360916.1"/>
    <property type="molecule type" value="Genomic_DNA"/>
</dbReference>
<dbReference type="Proteomes" id="UP001500483">
    <property type="component" value="Unassembled WGS sequence"/>
</dbReference>
<reference evidence="3" key="1">
    <citation type="journal article" date="2019" name="Int. J. Syst. Evol. Microbiol.">
        <title>The Global Catalogue of Microorganisms (GCM) 10K type strain sequencing project: providing services to taxonomists for standard genome sequencing and annotation.</title>
        <authorList>
            <consortium name="The Broad Institute Genomics Platform"/>
            <consortium name="The Broad Institute Genome Sequencing Center for Infectious Disease"/>
            <person name="Wu L."/>
            <person name="Ma J."/>
        </authorList>
    </citation>
    <scope>NUCLEOTIDE SEQUENCE [LARGE SCALE GENOMIC DNA]</scope>
    <source>
        <strain evidence="3">JCM 9687</strain>
    </source>
</reference>
<name>A0ABP6RVC9_9PSEU</name>
<gene>
    <name evidence="2" type="ORF">GCM10020366_42810</name>
</gene>
<protein>
    <submittedName>
        <fullName evidence="2">DUF397 domain-containing protein</fullName>
    </submittedName>
</protein>
<comment type="caution">
    <text evidence="2">The sequence shown here is derived from an EMBL/GenBank/DDBJ whole genome shotgun (WGS) entry which is preliminary data.</text>
</comment>
<accession>A0ABP6RVC9</accession>